<organism evidence="1">
    <name type="scientific">Nothobranchius kuhntae</name>
    <name type="common">Beira killifish</name>
    <dbReference type="NCBI Taxonomy" id="321403"/>
    <lineage>
        <taxon>Eukaryota</taxon>
        <taxon>Metazoa</taxon>
        <taxon>Chordata</taxon>
        <taxon>Craniata</taxon>
        <taxon>Vertebrata</taxon>
        <taxon>Euteleostomi</taxon>
        <taxon>Actinopterygii</taxon>
        <taxon>Neopterygii</taxon>
        <taxon>Teleostei</taxon>
        <taxon>Neoteleostei</taxon>
        <taxon>Acanthomorphata</taxon>
        <taxon>Ovalentaria</taxon>
        <taxon>Atherinomorphae</taxon>
        <taxon>Cyprinodontiformes</taxon>
        <taxon>Nothobranchiidae</taxon>
        <taxon>Nothobranchius</taxon>
    </lineage>
</organism>
<dbReference type="AlphaFoldDB" id="A0A1A8IL62"/>
<name>A0A1A8IL62_NOTKU</name>
<proteinExistence type="predicted"/>
<feature type="non-terminal residue" evidence="1">
    <location>
        <position position="1"/>
    </location>
</feature>
<protein>
    <submittedName>
        <fullName evidence="1">Piccolo (Presynaptic cytomatrix protein) b</fullName>
    </submittedName>
</protein>
<reference evidence="1" key="2">
    <citation type="submission" date="2016-06" db="EMBL/GenBank/DDBJ databases">
        <title>The genome of a short-lived fish provides insights into sex chromosome evolution and the genetic control of aging.</title>
        <authorList>
            <person name="Reichwald K."/>
            <person name="Felder M."/>
            <person name="Petzold A."/>
            <person name="Koch P."/>
            <person name="Groth M."/>
            <person name="Platzer M."/>
        </authorList>
    </citation>
    <scope>NUCLEOTIDE SEQUENCE</scope>
    <source>
        <tissue evidence="1">Brain</tissue>
    </source>
</reference>
<gene>
    <name evidence="1" type="primary">PCLOB</name>
</gene>
<dbReference type="EMBL" id="HAED01011611">
    <property type="protein sequence ID" value="SBQ97964.1"/>
    <property type="molecule type" value="Transcribed_RNA"/>
</dbReference>
<reference evidence="1" key="1">
    <citation type="submission" date="2016-05" db="EMBL/GenBank/DDBJ databases">
        <authorList>
            <person name="Lavstsen T."/>
            <person name="Jespersen J.S."/>
        </authorList>
    </citation>
    <scope>NUCLEOTIDE SEQUENCE</scope>
    <source>
        <tissue evidence="1">Brain</tissue>
    </source>
</reference>
<accession>A0A1A8IL62</accession>
<feature type="non-terminal residue" evidence="1">
    <location>
        <position position="75"/>
    </location>
</feature>
<evidence type="ECO:0000313" key="1">
    <source>
        <dbReference type="EMBL" id="SBQ97964.1"/>
    </source>
</evidence>
<sequence length="75" mass="8050">KMAKGTKTPPVQKCNQVKKLEQLQQSKTSLLLQAKVGKELQEPLKGAVAPDVPKAGQPTCPLCKIELNIGSKESP</sequence>